<evidence type="ECO:0000256" key="2">
    <source>
        <dbReference type="ARBA" id="ARBA00004370"/>
    </source>
</evidence>
<evidence type="ECO:0008006" key="18">
    <source>
        <dbReference type="Google" id="ProtNLM"/>
    </source>
</evidence>
<evidence type="ECO:0000256" key="6">
    <source>
        <dbReference type="ARBA" id="ARBA00022692"/>
    </source>
</evidence>
<protein>
    <recommendedName>
        <fullName evidence="18">Cytochrome P450</fullName>
    </recommendedName>
</protein>
<keyword evidence="6 14" id="KW-0812">Transmembrane</keyword>
<evidence type="ECO:0000256" key="9">
    <source>
        <dbReference type="ARBA" id="ARBA00023002"/>
    </source>
</evidence>
<keyword evidence="8 14" id="KW-1133">Transmembrane helix</keyword>
<organism evidence="16 17">
    <name type="scientific">Somion occarium</name>
    <dbReference type="NCBI Taxonomy" id="3059160"/>
    <lineage>
        <taxon>Eukaryota</taxon>
        <taxon>Fungi</taxon>
        <taxon>Dikarya</taxon>
        <taxon>Basidiomycota</taxon>
        <taxon>Agaricomycotina</taxon>
        <taxon>Agaricomycetes</taxon>
        <taxon>Polyporales</taxon>
        <taxon>Cerrenaceae</taxon>
        <taxon>Somion</taxon>
    </lineage>
</organism>
<dbReference type="PANTHER" id="PTHR46300:SF1">
    <property type="entry name" value="P450, PUTATIVE (EUROFUNG)-RELATED"/>
    <property type="match status" value="1"/>
</dbReference>
<comment type="subcellular location">
    <subcellularLocation>
        <location evidence="2">Membrane</location>
    </subcellularLocation>
</comment>
<keyword evidence="10 13" id="KW-0408">Iron</keyword>
<keyword evidence="7 13" id="KW-0479">Metal-binding</keyword>
<evidence type="ECO:0000256" key="10">
    <source>
        <dbReference type="ARBA" id="ARBA00023004"/>
    </source>
</evidence>
<dbReference type="InterPro" id="IPR050364">
    <property type="entry name" value="Cytochrome_P450_fung"/>
</dbReference>
<evidence type="ECO:0000313" key="17">
    <source>
        <dbReference type="Proteomes" id="UP001497453"/>
    </source>
</evidence>
<evidence type="ECO:0000256" key="1">
    <source>
        <dbReference type="ARBA" id="ARBA00001971"/>
    </source>
</evidence>
<evidence type="ECO:0000256" key="14">
    <source>
        <dbReference type="SAM" id="Phobius"/>
    </source>
</evidence>
<dbReference type="SUPFAM" id="SSF48264">
    <property type="entry name" value="Cytochrome P450"/>
    <property type="match status" value="1"/>
</dbReference>
<dbReference type="PROSITE" id="PS00086">
    <property type="entry name" value="CYTOCHROME_P450"/>
    <property type="match status" value="1"/>
</dbReference>
<keyword evidence="11 13" id="KW-0503">Monooxygenase</keyword>
<comment type="similarity">
    <text evidence="4 13">Belongs to the cytochrome P450 family.</text>
</comment>
<dbReference type="PRINTS" id="PR00385">
    <property type="entry name" value="P450"/>
</dbReference>
<evidence type="ECO:0000256" key="3">
    <source>
        <dbReference type="ARBA" id="ARBA00005179"/>
    </source>
</evidence>
<keyword evidence="9 13" id="KW-0560">Oxidoreductase</keyword>
<accession>A0ABP1D6T9</accession>
<evidence type="ECO:0000256" key="11">
    <source>
        <dbReference type="ARBA" id="ARBA00023033"/>
    </source>
</evidence>
<keyword evidence="5 13" id="KW-0349">Heme</keyword>
<keyword evidence="12 14" id="KW-0472">Membrane</keyword>
<dbReference type="CDD" id="cd11065">
    <property type="entry name" value="CYP64-like"/>
    <property type="match status" value="1"/>
</dbReference>
<evidence type="ECO:0000313" key="16">
    <source>
        <dbReference type="EMBL" id="CAL1703575.1"/>
    </source>
</evidence>
<keyword evidence="15" id="KW-0732">Signal</keyword>
<reference evidence="17" key="1">
    <citation type="submission" date="2024-04" db="EMBL/GenBank/DDBJ databases">
        <authorList>
            <person name="Shaw F."/>
            <person name="Minotto A."/>
        </authorList>
    </citation>
    <scope>NUCLEOTIDE SEQUENCE [LARGE SCALE GENOMIC DNA]</scope>
</reference>
<gene>
    <name evidence="16" type="ORF">GFSPODELE1_LOCUS4640</name>
</gene>
<dbReference type="Pfam" id="PF00067">
    <property type="entry name" value="p450"/>
    <property type="match status" value="2"/>
</dbReference>
<dbReference type="PANTHER" id="PTHR46300">
    <property type="entry name" value="P450, PUTATIVE (EUROFUNG)-RELATED-RELATED"/>
    <property type="match status" value="1"/>
</dbReference>
<comment type="pathway">
    <text evidence="3">Secondary metabolite biosynthesis.</text>
</comment>
<feature type="chain" id="PRO_5047042764" description="Cytochrome P450" evidence="15">
    <location>
        <begin position="27"/>
        <end position="529"/>
    </location>
</feature>
<dbReference type="InterPro" id="IPR017972">
    <property type="entry name" value="Cyt_P450_CS"/>
</dbReference>
<dbReference type="Proteomes" id="UP001497453">
    <property type="component" value="Chromosome 3"/>
</dbReference>
<dbReference type="PRINTS" id="PR00463">
    <property type="entry name" value="EP450I"/>
</dbReference>
<feature type="signal peptide" evidence="15">
    <location>
        <begin position="1"/>
        <end position="26"/>
    </location>
</feature>
<evidence type="ECO:0000256" key="12">
    <source>
        <dbReference type="ARBA" id="ARBA00023136"/>
    </source>
</evidence>
<evidence type="ECO:0000256" key="4">
    <source>
        <dbReference type="ARBA" id="ARBA00010617"/>
    </source>
</evidence>
<name>A0ABP1D6T9_9APHY</name>
<dbReference type="InterPro" id="IPR036396">
    <property type="entry name" value="Cyt_P450_sf"/>
</dbReference>
<dbReference type="EMBL" id="OZ037946">
    <property type="protein sequence ID" value="CAL1703575.1"/>
    <property type="molecule type" value="Genomic_DNA"/>
</dbReference>
<sequence>MGGLHLAACSVLCACAFIFLSRKLRGSKRDNLPPGPGGNRLSIGPYAYRRFHEWSKEYGPVFSLKHGSKLIVVIASYQAAIDIMQKHGSELADRPRSVAAGEIFSGDMRTLLVGAGERLKKLRRALHSQLQSTTAQQYGSLQYRNAKNYVRNMLSDPEHHLDHGRTYAASVILELTYSKTTPTKYADKEVQDVMKNVNRMFAALKIGAYIVDTFPFLKYIPLGGVSELRRFHKEELGLFKSQLNSAREKLSQSIAQPSFATYLLENQGQYDLSNDELAYLAGSMFGAGSDTVGFLELFLALGLFIMVYIQTASGLGIITMAAATHPEELKKVQSQIDAVVGRDRLPNYDDEPLLSRVTAFVLEAHRWRPIAPQGFAHRAMKDVIWVRRVSCLPLIFMTYMRRQKDVVIPKGAIVYGNHWSIMHDPEVFPEPDSFRPDHWLNEEGEVRDDLKHFDFGFGRRVCPGQYVAERSLFINTALIFWAFNIHEDPNSPIDTTAFTDASVVHPLPFAVKIVPRIKNLRELLDADTD</sequence>
<evidence type="ECO:0000256" key="15">
    <source>
        <dbReference type="SAM" id="SignalP"/>
    </source>
</evidence>
<feature type="transmembrane region" description="Helical" evidence="14">
    <location>
        <begin position="297"/>
        <end position="323"/>
    </location>
</feature>
<dbReference type="Gene3D" id="1.10.630.10">
    <property type="entry name" value="Cytochrome P450"/>
    <property type="match status" value="1"/>
</dbReference>
<evidence type="ECO:0000256" key="8">
    <source>
        <dbReference type="ARBA" id="ARBA00022989"/>
    </source>
</evidence>
<dbReference type="InterPro" id="IPR002401">
    <property type="entry name" value="Cyt_P450_E_grp-I"/>
</dbReference>
<dbReference type="InterPro" id="IPR001128">
    <property type="entry name" value="Cyt_P450"/>
</dbReference>
<evidence type="ECO:0000256" key="5">
    <source>
        <dbReference type="ARBA" id="ARBA00022617"/>
    </source>
</evidence>
<keyword evidence="17" id="KW-1185">Reference proteome</keyword>
<comment type="cofactor">
    <cofactor evidence="1">
        <name>heme</name>
        <dbReference type="ChEBI" id="CHEBI:30413"/>
    </cofactor>
</comment>
<proteinExistence type="inferred from homology"/>
<evidence type="ECO:0000256" key="7">
    <source>
        <dbReference type="ARBA" id="ARBA00022723"/>
    </source>
</evidence>
<evidence type="ECO:0000256" key="13">
    <source>
        <dbReference type="RuleBase" id="RU000461"/>
    </source>
</evidence>